<reference evidence="5" key="1">
    <citation type="submission" date="2021-01" db="EMBL/GenBank/DDBJ databases">
        <authorList>
            <person name="Corre E."/>
            <person name="Pelletier E."/>
            <person name="Niang G."/>
            <person name="Scheremetjew M."/>
            <person name="Finn R."/>
            <person name="Kale V."/>
            <person name="Holt S."/>
            <person name="Cochrane G."/>
            <person name="Meng A."/>
            <person name="Brown T."/>
            <person name="Cohen L."/>
        </authorList>
    </citation>
    <scope>NUCLEOTIDE SEQUENCE</scope>
    <source>
        <strain evidence="5">CCMP2877</strain>
    </source>
</reference>
<dbReference type="GO" id="GO:0016407">
    <property type="term" value="F:acetyltransferase activity"/>
    <property type="evidence" value="ECO:0007669"/>
    <property type="project" value="TreeGrafter"/>
</dbReference>
<dbReference type="EMBL" id="HBGJ01024413">
    <property type="protein sequence ID" value="CAD9257246.1"/>
    <property type="molecule type" value="Transcribed_RNA"/>
</dbReference>
<dbReference type="Pfam" id="PF00198">
    <property type="entry name" value="2-oxoacid_dh"/>
    <property type="match status" value="1"/>
</dbReference>
<dbReference type="InterPro" id="IPR050743">
    <property type="entry name" value="2-oxoacid_DH_E2_comp"/>
</dbReference>
<name>A0A7S1XS18_9STRA</name>
<feature type="domain" description="2-oxoacid dehydrogenase acyltransferase catalytic" evidence="4">
    <location>
        <begin position="2"/>
        <end position="165"/>
    </location>
</feature>
<keyword evidence="3" id="KW-0012">Acyltransferase</keyword>
<dbReference type="PANTHER" id="PTHR43178:SF5">
    <property type="entry name" value="LIPOAMIDE ACYLTRANSFERASE COMPONENT OF BRANCHED-CHAIN ALPHA-KETO ACID DEHYDROGENASE COMPLEX, MITOCHONDRIAL"/>
    <property type="match status" value="1"/>
</dbReference>
<gene>
    <name evidence="5" type="ORF">PPAR1163_LOCUS15617</name>
</gene>
<organism evidence="5">
    <name type="scientific">Phaeomonas parva</name>
    <dbReference type="NCBI Taxonomy" id="124430"/>
    <lineage>
        <taxon>Eukaryota</taxon>
        <taxon>Sar</taxon>
        <taxon>Stramenopiles</taxon>
        <taxon>Ochrophyta</taxon>
        <taxon>Pinguiophyceae</taxon>
        <taxon>Pinguiochrysidales</taxon>
        <taxon>Pinguiochrysidaceae</taxon>
        <taxon>Phaeomonas</taxon>
    </lineage>
</organism>
<accession>A0A7S1XS18</accession>
<keyword evidence="2" id="KW-0808">Transferase</keyword>
<protein>
    <recommendedName>
        <fullName evidence="4">2-oxoacid dehydrogenase acyltransferase catalytic domain-containing protein</fullName>
    </recommendedName>
</protein>
<evidence type="ECO:0000259" key="4">
    <source>
        <dbReference type="Pfam" id="PF00198"/>
    </source>
</evidence>
<sequence>MKAVPEVNSEWRAADGVIRAYDRVDVNVFMNSAASGGTAAPCVTDAGGKGITAISADLSAASMSLATTGAVPAGMAGNGTFSMVNLGAFGVKAAAPIVNTPQAAILAVGAIENRLVPAEGPLGYEAAPVLSATVSFDHRVVDGAVGAQWLAAFKRLIEDPAAMLL</sequence>
<dbReference type="InterPro" id="IPR023213">
    <property type="entry name" value="CAT-like_dom_sf"/>
</dbReference>
<dbReference type="Gene3D" id="3.30.559.10">
    <property type="entry name" value="Chloramphenicol acetyltransferase-like domain"/>
    <property type="match status" value="1"/>
</dbReference>
<dbReference type="AlphaFoldDB" id="A0A7S1XS18"/>
<dbReference type="GO" id="GO:0005739">
    <property type="term" value="C:mitochondrion"/>
    <property type="evidence" value="ECO:0007669"/>
    <property type="project" value="TreeGrafter"/>
</dbReference>
<evidence type="ECO:0000256" key="1">
    <source>
        <dbReference type="ARBA" id="ARBA00001938"/>
    </source>
</evidence>
<evidence type="ECO:0000313" key="5">
    <source>
        <dbReference type="EMBL" id="CAD9257246.1"/>
    </source>
</evidence>
<comment type="cofactor">
    <cofactor evidence="1">
        <name>(R)-lipoate</name>
        <dbReference type="ChEBI" id="CHEBI:83088"/>
    </cofactor>
</comment>
<dbReference type="GO" id="GO:0031405">
    <property type="term" value="F:lipoic acid binding"/>
    <property type="evidence" value="ECO:0007669"/>
    <property type="project" value="TreeGrafter"/>
</dbReference>
<dbReference type="InterPro" id="IPR001078">
    <property type="entry name" value="2-oxoacid_DH_actylTfrase"/>
</dbReference>
<dbReference type="PANTHER" id="PTHR43178">
    <property type="entry name" value="DIHYDROLIPOAMIDE ACETYLTRANSFERASE COMPONENT OF PYRUVATE DEHYDROGENASE COMPLEX"/>
    <property type="match status" value="1"/>
</dbReference>
<proteinExistence type="predicted"/>
<dbReference type="SUPFAM" id="SSF52777">
    <property type="entry name" value="CoA-dependent acyltransferases"/>
    <property type="match status" value="1"/>
</dbReference>
<evidence type="ECO:0000256" key="3">
    <source>
        <dbReference type="ARBA" id="ARBA00023315"/>
    </source>
</evidence>
<evidence type="ECO:0000256" key="2">
    <source>
        <dbReference type="ARBA" id="ARBA00022679"/>
    </source>
</evidence>